<reference evidence="1" key="2">
    <citation type="journal article" date="2015" name="Fish Shellfish Immunol.">
        <title>Early steps in the European eel (Anguilla anguilla)-Vibrio vulnificus interaction in the gills: Role of the RtxA13 toxin.</title>
        <authorList>
            <person name="Callol A."/>
            <person name="Pajuelo D."/>
            <person name="Ebbesson L."/>
            <person name="Teles M."/>
            <person name="MacKenzie S."/>
            <person name="Amaro C."/>
        </authorList>
    </citation>
    <scope>NUCLEOTIDE SEQUENCE</scope>
</reference>
<dbReference type="EMBL" id="GBXM01107990">
    <property type="protein sequence ID" value="JAH00587.1"/>
    <property type="molecule type" value="Transcribed_RNA"/>
</dbReference>
<organism evidence="1">
    <name type="scientific">Anguilla anguilla</name>
    <name type="common">European freshwater eel</name>
    <name type="synonym">Muraena anguilla</name>
    <dbReference type="NCBI Taxonomy" id="7936"/>
    <lineage>
        <taxon>Eukaryota</taxon>
        <taxon>Metazoa</taxon>
        <taxon>Chordata</taxon>
        <taxon>Craniata</taxon>
        <taxon>Vertebrata</taxon>
        <taxon>Euteleostomi</taxon>
        <taxon>Actinopterygii</taxon>
        <taxon>Neopterygii</taxon>
        <taxon>Teleostei</taxon>
        <taxon>Anguilliformes</taxon>
        <taxon>Anguillidae</taxon>
        <taxon>Anguilla</taxon>
    </lineage>
</organism>
<sequence length="28" mass="3422">MQQLIVHDIFRLRNMWPIRDLLITISQA</sequence>
<name>A0A0E9P8I9_ANGAN</name>
<accession>A0A0E9P8I9</accession>
<reference evidence="1" key="1">
    <citation type="submission" date="2014-11" db="EMBL/GenBank/DDBJ databases">
        <authorList>
            <person name="Amaro Gonzalez C."/>
        </authorList>
    </citation>
    <scope>NUCLEOTIDE SEQUENCE</scope>
</reference>
<protein>
    <submittedName>
        <fullName evidence="1">Uncharacterized protein</fullName>
    </submittedName>
</protein>
<dbReference type="AlphaFoldDB" id="A0A0E9P8I9"/>
<evidence type="ECO:0000313" key="1">
    <source>
        <dbReference type="EMBL" id="JAH00587.1"/>
    </source>
</evidence>
<proteinExistence type="predicted"/>